<dbReference type="Pfam" id="PF00501">
    <property type="entry name" value="AMP-binding"/>
    <property type="match status" value="1"/>
</dbReference>
<dbReference type="InterPro" id="IPR045851">
    <property type="entry name" value="AMP-bd_C_sf"/>
</dbReference>
<feature type="domain" description="AMP-binding enzyme C-terminal" evidence="4">
    <location>
        <begin position="424"/>
        <end position="499"/>
    </location>
</feature>
<comment type="similarity">
    <text evidence="1">Belongs to the ATP-dependent AMP-binding enzyme family.</text>
</comment>
<dbReference type="STRING" id="298654.FraEuI1c_5326"/>
<dbReference type="InterPro" id="IPR025110">
    <property type="entry name" value="AMP-bd_C"/>
</dbReference>
<evidence type="ECO:0000256" key="1">
    <source>
        <dbReference type="ARBA" id="ARBA00006432"/>
    </source>
</evidence>
<dbReference type="PROSITE" id="PS00455">
    <property type="entry name" value="AMP_BINDING"/>
    <property type="match status" value="1"/>
</dbReference>
<dbReference type="InterPro" id="IPR020845">
    <property type="entry name" value="AMP-binding_CS"/>
</dbReference>
<dbReference type="InterPro" id="IPR042099">
    <property type="entry name" value="ANL_N_sf"/>
</dbReference>
<proteinExistence type="inferred from homology"/>
<keyword evidence="2 5" id="KW-0436">Ligase</keyword>
<evidence type="ECO:0000313" key="6">
    <source>
        <dbReference type="Proteomes" id="UP000002484"/>
    </source>
</evidence>
<dbReference type="eggNOG" id="COG0318">
    <property type="taxonomic scope" value="Bacteria"/>
</dbReference>
<evidence type="ECO:0000256" key="2">
    <source>
        <dbReference type="ARBA" id="ARBA00022598"/>
    </source>
</evidence>
<dbReference type="Gene3D" id="3.40.50.12780">
    <property type="entry name" value="N-terminal domain of ligase-like"/>
    <property type="match status" value="1"/>
</dbReference>
<dbReference type="Proteomes" id="UP000002484">
    <property type="component" value="Chromosome"/>
</dbReference>
<dbReference type="CDD" id="cd17631">
    <property type="entry name" value="FACL_FadD13-like"/>
    <property type="match status" value="1"/>
</dbReference>
<reference evidence="5 6" key="1">
    <citation type="submission" date="2010-10" db="EMBL/GenBank/DDBJ databases">
        <title>Complete sequence of Frankia sp. EuI1c.</title>
        <authorList>
            <consortium name="US DOE Joint Genome Institute"/>
            <person name="Lucas S."/>
            <person name="Copeland A."/>
            <person name="Lapidus A."/>
            <person name="Cheng J.-F."/>
            <person name="Bruce D."/>
            <person name="Goodwin L."/>
            <person name="Pitluck S."/>
            <person name="Chertkov O."/>
            <person name="Detter J.C."/>
            <person name="Han C."/>
            <person name="Tapia R."/>
            <person name="Land M."/>
            <person name="Hauser L."/>
            <person name="Jeffries C."/>
            <person name="Kyrpides N."/>
            <person name="Ivanova N."/>
            <person name="Mikhailova N."/>
            <person name="Beauchemin N."/>
            <person name="Sen A."/>
            <person name="Sur S.A."/>
            <person name="Gtari M."/>
            <person name="Wall L."/>
            <person name="Tisa L."/>
            <person name="Woyke T."/>
        </authorList>
    </citation>
    <scope>NUCLEOTIDE SEQUENCE [LARGE SCALE GENOMIC DNA]</scope>
    <source>
        <strain evidence="6">DSM 45817 / CECT 9037 / EuI1c</strain>
    </source>
</reference>
<dbReference type="EMBL" id="CP002299">
    <property type="protein sequence ID" value="ADP83314.1"/>
    <property type="molecule type" value="Genomic_DNA"/>
</dbReference>
<dbReference type="HOGENOM" id="CLU_000022_59_0_11"/>
<dbReference type="InterPro" id="IPR000873">
    <property type="entry name" value="AMP-dep_synth/lig_dom"/>
</dbReference>
<evidence type="ECO:0000259" key="4">
    <source>
        <dbReference type="Pfam" id="PF13193"/>
    </source>
</evidence>
<dbReference type="KEGG" id="fri:FraEuI1c_5326"/>
<evidence type="ECO:0000313" key="5">
    <source>
        <dbReference type="EMBL" id="ADP83314.1"/>
    </source>
</evidence>
<organism evidence="5 6">
    <name type="scientific">Pseudofrankia inefficax (strain DSM 45817 / CECT 9037 / DDB 130130 / EuI1c)</name>
    <name type="common">Frankia inefficax</name>
    <dbReference type="NCBI Taxonomy" id="298654"/>
    <lineage>
        <taxon>Bacteria</taxon>
        <taxon>Bacillati</taxon>
        <taxon>Actinomycetota</taxon>
        <taxon>Actinomycetes</taxon>
        <taxon>Frankiales</taxon>
        <taxon>Frankiaceae</taxon>
        <taxon>Pseudofrankia</taxon>
    </lineage>
</organism>
<dbReference type="FunFam" id="3.30.300.30:FF:000008">
    <property type="entry name" value="2,3-dihydroxybenzoate-AMP ligase"/>
    <property type="match status" value="1"/>
</dbReference>
<dbReference type="InterPro" id="IPR050237">
    <property type="entry name" value="ATP-dep_AMP-bd_enzyme"/>
</dbReference>
<keyword evidence="6" id="KW-1185">Reference proteome</keyword>
<protein>
    <submittedName>
        <fullName evidence="5">AMP-dependent synthetase and ligase</fullName>
    </submittedName>
</protein>
<feature type="domain" description="AMP-dependent synthetase/ligase" evidence="3">
    <location>
        <begin position="7"/>
        <end position="374"/>
    </location>
</feature>
<dbReference type="Gene3D" id="3.30.300.30">
    <property type="match status" value="1"/>
</dbReference>
<dbReference type="GO" id="GO:0016878">
    <property type="term" value="F:acid-thiol ligase activity"/>
    <property type="evidence" value="ECO:0007669"/>
    <property type="project" value="UniProtKB-ARBA"/>
</dbReference>
<dbReference type="NCBIfam" id="NF004837">
    <property type="entry name" value="PRK06187.1"/>
    <property type="match status" value="1"/>
</dbReference>
<dbReference type="PANTHER" id="PTHR43767">
    <property type="entry name" value="LONG-CHAIN-FATTY-ACID--COA LIGASE"/>
    <property type="match status" value="1"/>
</dbReference>
<name>E3J9F0_PSEI1</name>
<accession>E3J9F0</accession>
<dbReference type="PANTHER" id="PTHR43767:SF1">
    <property type="entry name" value="NONRIBOSOMAL PEPTIDE SYNTHASE PES1 (EUROFUNG)-RELATED"/>
    <property type="match status" value="1"/>
</dbReference>
<gene>
    <name evidence="5" type="ordered locus">FraEuI1c_5326</name>
</gene>
<dbReference type="InParanoid" id="E3J9F0"/>
<dbReference type="Pfam" id="PF13193">
    <property type="entry name" value="AMP-binding_C"/>
    <property type="match status" value="1"/>
</dbReference>
<dbReference type="AlphaFoldDB" id="E3J9F0"/>
<sequence>MNWVGVLEHHAARAPEKPFAQYEGETVTYRQALDRAAAVAAGLRERGIGRGDVVALLAYNSTDFLTTIFAANHLGAIVMPLNWRLAAPELEYILDHAQARALVVDEDLLALGADATKQFPDLARVVRAPQAPDGWTRFDDLAAGSAGPVGSDGPAERRQVAGDDIQRLMYTSGTTGRPKGVMITYANLAWKNYAHITEFGFTAADIGLACGPLYHVGALDLVTTSIIAVGGTTHIHRTFDAARAVDDIEASRITVVWLAPAMVRAILDLPGIEDRDLSSVRVLIGGGEKMPLPLIDRIQKVFPSAWFADAYGLTETVSGDTFLDAASIRAKRGSVGRECLYLELDIWDDAGRSLPAGEAGEIVLRGPKVFKGYWRDPEATERAFAGGWFHTGDIGIRDEDGYVFIVDRLKDMILSGGENIAGSEVERVLYEHPAVLEAAVIGRPDEKWGEVPVAFVALRPGTSATADELVEHCRGSLAKFKVPKAVTFIEALPRNPSGKVLKRELRSPTS</sequence>
<evidence type="ECO:0000259" key="3">
    <source>
        <dbReference type="Pfam" id="PF00501"/>
    </source>
</evidence>
<dbReference type="SUPFAM" id="SSF56801">
    <property type="entry name" value="Acetyl-CoA synthetase-like"/>
    <property type="match status" value="1"/>
</dbReference>